<feature type="region of interest" description="Disordered" evidence="1">
    <location>
        <begin position="27"/>
        <end position="53"/>
    </location>
</feature>
<name>A0ABW1J3B3_9PSEU</name>
<reference evidence="3" key="1">
    <citation type="journal article" date="2019" name="Int. J. Syst. Evol. Microbiol.">
        <title>The Global Catalogue of Microorganisms (GCM) 10K type strain sequencing project: providing services to taxonomists for standard genome sequencing and annotation.</title>
        <authorList>
            <consortium name="The Broad Institute Genomics Platform"/>
            <consortium name="The Broad Institute Genome Sequencing Center for Infectious Disease"/>
            <person name="Wu L."/>
            <person name="Ma J."/>
        </authorList>
    </citation>
    <scope>NUCLEOTIDE SEQUENCE [LARGE SCALE GENOMIC DNA]</scope>
    <source>
        <strain evidence="3">CCM 8391</strain>
    </source>
</reference>
<gene>
    <name evidence="2" type="ORF">ACFQE5_12905</name>
</gene>
<proteinExistence type="predicted"/>
<dbReference type="Proteomes" id="UP001596302">
    <property type="component" value="Unassembled WGS sequence"/>
</dbReference>
<keyword evidence="3" id="KW-1185">Reference proteome</keyword>
<evidence type="ECO:0000313" key="2">
    <source>
        <dbReference type="EMBL" id="MFC5995112.1"/>
    </source>
</evidence>
<dbReference type="RefSeq" id="WP_379585138.1">
    <property type="nucleotide sequence ID" value="NZ_JBHSQW010000026.1"/>
</dbReference>
<sequence>MPDSELVVGSGYYRALCGHMIAAASMASPDGAPCPDCSQLRGPAQKQRTRTGR</sequence>
<evidence type="ECO:0000313" key="3">
    <source>
        <dbReference type="Proteomes" id="UP001596302"/>
    </source>
</evidence>
<organism evidence="2 3">
    <name type="scientific">Pseudonocardia hispaniensis</name>
    <dbReference type="NCBI Taxonomy" id="904933"/>
    <lineage>
        <taxon>Bacteria</taxon>
        <taxon>Bacillati</taxon>
        <taxon>Actinomycetota</taxon>
        <taxon>Actinomycetes</taxon>
        <taxon>Pseudonocardiales</taxon>
        <taxon>Pseudonocardiaceae</taxon>
        <taxon>Pseudonocardia</taxon>
    </lineage>
</organism>
<comment type="caution">
    <text evidence="2">The sequence shown here is derived from an EMBL/GenBank/DDBJ whole genome shotgun (WGS) entry which is preliminary data.</text>
</comment>
<evidence type="ECO:0000256" key="1">
    <source>
        <dbReference type="SAM" id="MobiDB-lite"/>
    </source>
</evidence>
<dbReference type="EMBL" id="JBHSQW010000026">
    <property type="protein sequence ID" value="MFC5995112.1"/>
    <property type="molecule type" value="Genomic_DNA"/>
</dbReference>
<protein>
    <submittedName>
        <fullName evidence="2">Uncharacterized protein</fullName>
    </submittedName>
</protein>
<accession>A0ABW1J3B3</accession>